<proteinExistence type="predicted"/>
<name>A0AA35K422_9SAUR</name>
<evidence type="ECO:0000313" key="1">
    <source>
        <dbReference type="EMBL" id="CAI5771366.1"/>
    </source>
</evidence>
<feature type="non-terminal residue" evidence="1">
    <location>
        <position position="88"/>
    </location>
</feature>
<evidence type="ECO:0000313" key="2">
    <source>
        <dbReference type="Proteomes" id="UP001178461"/>
    </source>
</evidence>
<gene>
    <name evidence="1" type="ORF">PODLI_1B017431</name>
</gene>
<organism evidence="1 2">
    <name type="scientific">Podarcis lilfordi</name>
    <name type="common">Lilford's wall lizard</name>
    <dbReference type="NCBI Taxonomy" id="74358"/>
    <lineage>
        <taxon>Eukaryota</taxon>
        <taxon>Metazoa</taxon>
        <taxon>Chordata</taxon>
        <taxon>Craniata</taxon>
        <taxon>Vertebrata</taxon>
        <taxon>Euteleostomi</taxon>
        <taxon>Lepidosauria</taxon>
        <taxon>Squamata</taxon>
        <taxon>Bifurcata</taxon>
        <taxon>Unidentata</taxon>
        <taxon>Episquamata</taxon>
        <taxon>Laterata</taxon>
        <taxon>Lacertibaenia</taxon>
        <taxon>Lacertidae</taxon>
        <taxon>Podarcis</taxon>
    </lineage>
</organism>
<feature type="non-terminal residue" evidence="1">
    <location>
        <position position="1"/>
    </location>
</feature>
<sequence>ALMCRPQSSAPGPSEVAHGWVQRCKIVGEEDCLHDTFLFSKDYRRQGRAPPRLKLLPLQLCRLESKLLTVVWTAASQEQSAKNNHIPR</sequence>
<dbReference type="Proteomes" id="UP001178461">
    <property type="component" value="Chromosome 3"/>
</dbReference>
<protein>
    <submittedName>
        <fullName evidence="1">Uncharacterized protein</fullName>
    </submittedName>
</protein>
<keyword evidence="2" id="KW-1185">Reference proteome</keyword>
<accession>A0AA35K422</accession>
<dbReference type="AlphaFoldDB" id="A0AA35K422"/>
<reference evidence="1" key="1">
    <citation type="submission" date="2022-12" db="EMBL/GenBank/DDBJ databases">
        <authorList>
            <person name="Alioto T."/>
            <person name="Alioto T."/>
            <person name="Gomez Garrido J."/>
        </authorList>
    </citation>
    <scope>NUCLEOTIDE SEQUENCE</scope>
</reference>
<dbReference type="EMBL" id="OX395128">
    <property type="protein sequence ID" value="CAI5771366.1"/>
    <property type="molecule type" value="Genomic_DNA"/>
</dbReference>